<keyword evidence="2" id="KW-0808">Transferase</keyword>
<evidence type="ECO:0000256" key="6">
    <source>
        <dbReference type="ARBA" id="ARBA00023242"/>
    </source>
</evidence>
<dbReference type="SUPFAM" id="SSF56672">
    <property type="entry name" value="DNA/RNA polymerases"/>
    <property type="match status" value="1"/>
</dbReference>
<name>A0A0N5A8K8_9BILA</name>
<proteinExistence type="predicted"/>
<dbReference type="GO" id="GO:0003684">
    <property type="term" value="F:damaged DNA binding"/>
    <property type="evidence" value="ECO:0007669"/>
    <property type="project" value="InterPro"/>
</dbReference>
<feature type="domain" description="UmuC" evidence="8">
    <location>
        <begin position="98"/>
        <end position="281"/>
    </location>
</feature>
<accession>A0A0N5A8K8</accession>
<dbReference type="InterPro" id="IPR001126">
    <property type="entry name" value="UmuC"/>
</dbReference>
<dbReference type="Gene3D" id="3.30.1490.100">
    <property type="entry name" value="DNA polymerase, Y-family, little finger domain"/>
    <property type="match status" value="1"/>
</dbReference>
<dbReference type="PANTHER" id="PTHR45873">
    <property type="entry name" value="DNA POLYMERASE ETA"/>
    <property type="match status" value="1"/>
</dbReference>
<dbReference type="GO" id="GO:0005634">
    <property type="term" value="C:nucleus"/>
    <property type="evidence" value="ECO:0007669"/>
    <property type="project" value="UniProtKB-SubCell"/>
</dbReference>
<evidence type="ECO:0000313" key="10">
    <source>
        <dbReference type="WBParaSite" id="SMUV_0000041001-mRNA-1"/>
    </source>
</evidence>
<protein>
    <submittedName>
        <fullName evidence="10">UmuC domain-containing protein</fullName>
    </submittedName>
</protein>
<dbReference type="GO" id="GO:0009314">
    <property type="term" value="P:response to radiation"/>
    <property type="evidence" value="ECO:0007669"/>
    <property type="project" value="TreeGrafter"/>
</dbReference>
<evidence type="ECO:0000256" key="4">
    <source>
        <dbReference type="ARBA" id="ARBA00022763"/>
    </source>
</evidence>
<dbReference type="GO" id="GO:0003887">
    <property type="term" value="F:DNA-directed DNA polymerase activity"/>
    <property type="evidence" value="ECO:0007669"/>
    <property type="project" value="TreeGrafter"/>
</dbReference>
<dbReference type="PROSITE" id="PS50173">
    <property type="entry name" value="UMUC"/>
    <property type="match status" value="1"/>
</dbReference>
<dbReference type="GO" id="GO:0005657">
    <property type="term" value="C:replication fork"/>
    <property type="evidence" value="ECO:0007669"/>
    <property type="project" value="TreeGrafter"/>
</dbReference>
<evidence type="ECO:0000256" key="3">
    <source>
        <dbReference type="ARBA" id="ARBA00022723"/>
    </source>
</evidence>
<dbReference type="WBParaSite" id="SMUV_0000041001-mRNA-1">
    <property type="protein sequence ID" value="SMUV_0000041001-mRNA-1"/>
    <property type="gene ID" value="SMUV_0000041001"/>
</dbReference>
<organism evidence="9 10">
    <name type="scientific">Syphacia muris</name>
    <dbReference type="NCBI Taxonomy" id="451379"/>
    <lineage>
        <taxon>Eukaryota</taxon>
        <taxon>Metazoa</taxon>
        <taxon>Ecdysozoa</taxon>
        <taxon>Nematoda</taxon>
        <taxon>Chromadorea</taxon>
        <taxon>Rhabditida</taxon>
        <taxon>Spirurina</taxon>
        <taxon>Oxyuridomorpha</taxon>
        <taxon>Oxyuroidea</taxon>
        <taxon>Oxyuridae</taxon>
        <taxon>Syphacia</taxon>
    </lineage>
</organism>
<dbReference type="PANTHER" id="PTHR45873:SF1">
    <property type="entry name" value="DNA POLYMERASE ETA"/>
    <property type="match status" value="1"/>
</dbReference>
<keyword evidence="9" id="KW-1185">Reference proteome</keyword>
<evidence type="ECO:0000256" key="1">
    <source>
        <dbReference type="ARBA" id="ARBA00004123"/>
    </source>
</evidence>
<dbReference type="InterPro" id="IPR043502">
    <property type="entry name" value="DNA/RNA_pol_sf"/>
</dbReference>
<feature type="region of interest" description="Disordered" evidence="7">
    <location>
        <begin position="540"/>
        <end position="565"/>
    </location>
</feature>
<dbReference type="Pfam" id="PF00817">
    <property type="entry name" value="IMS"/>
    <property type="match status" value="1"/>
</dbReference>
<dbReference type="GO" id="GO:0042276">
    <property type="term" value="P:error-prone translesion synthesis"/>
    <property type="evidence" value="ECO:0007669"/>
    <property type="project" value="TreeGrafter"/>
</dbReference>
<evidence type="ECO:0000313" key="9">
    <source>
        <dbReference type="Proteomes" id="UP000046393"/>
    </source>
</evidence>
<evidence type="ECO:0000256" key="2">
    <source>
        <dbReference type="ARBA" id="ARBA00022679"/>
    </source>
</evidence>
<evidence type="ECO:0000259" key="8">
    <source>
        <dbReference type="PROSITE" id="PS50173"/>
    </source>
</evidence>
<dbReference type="InterPro" id="IPR043128">
    <property type="entry name" value="Rev_trsase/Diguanyl_cyclase"/>
</dbReference>
<dbReference type="Gene3D" id="1.10.150.20">
    <property type="entry name" value="5' to 3' exonuclease, C-terminal subdomain"/>
    <property type="match status" value="1"/>
</dbReference>
<evidence type="ECO:0000256" key="7">
    <source>
        <dbReference type="SAM" id="MobiDB-lite"/>
    </source>
</evidence>
<evidence type="ECO:0000256" key="5">
    <source>
        <dbReference type="ARBA" id="ARBA00023204"/>
    </source>
</evidence>
<dbReference type="GO" id="GO:0006281">
    <property type="term" value="P:DNA repair"/>
    <property type="evidence" value="ECO:0007669"/>
    <property type="project" value="UniProtKB-KW"/>
</dbReference>
<dbReference type="GO" id="GO:0035861">
    <property type="term" value="C:site of double-strand break"/>
    <property type="evidence" value="ECO:0007669"/>
    <property type="project" value="TreeGrafter"/>
</dbReference>
<dbReference type="Gene3D" id="3.30.70.270">
    <property type="match status" value="1"/>
</dbReference>
<dbReference type="STRING" id="451379.A0A0N5A8K8"/>
<comment type="subcellular location">
    <subcellularLocation>
        <location evidence="1">Nucleus</location>
    </subcellularLocation>
</comment>
<keyword evidence="5" id="KW-0234">DNA repair</keyword>
<dbReference type="InterPro" id="IPR036775">
    <property type="entry name" value="DNA_pol_Y-fam_lit_finger_sf"/>
</dbReference>
<keyword evidence="4" id="KW-0227">DNA damage</keyword>
<dbReference type="Proteomes" id="UP000046393">
    <property type="component" value="Unplaced"/>
</dbReference>
<reference evidence="10" key="1">
    <citation type="submission" date="2017-02" db="UniProtKB">
        <authorList>
            <consortium name="WormBaseParasite"/>
        </authorList>
    </citation>
    <scope>IDENTIFICATION</scope>
</reference>
<dbReference type="InterPro" id="IPR052230">
    <property type="entry name" value="DNA_polymerase_eta"/>
</dbReference>
<keyword evidence="6" id="KW-0539">Nucleus</keyword>
<dbReference type="AlphaFoldDB" id="A0A0N5A8K8"/>
<dbReference type="GO" id="GO:0046872">
    <property type="term" value="F:metal ion binding"/>
    <property type="evidence" value="ECO:0007669"/>
    <property type="project" value="UniProtKB-KW"/>
</dbReference>
<keyword evidence="3" id="KW-0479">Metal-binding</keyword>
<sequence length="580" mass="65541">MPTVGIETGTDGVSTQISPANPYDKMKNLATRSILNVYNCAGDRTNSVTVLEMEGNINKSRVIAAIVIDRIYEESGRGLGSGFACDPNYHNKPERDLPDASKCVLPQDISSCSNTYEEAFSIINTFDSRIIVERATVDEIFLDLTELVEFIIENEQPYIRYTSSTEYFPGTHVANGKDKNNTDSGSWHYDRVANLYNWLVETCAVKKEHLRLAVGAEITEMLRLEIKEKMHVSSSAGISTNKLLAKLVSSRHKPDQQTIISSDHVFDVYKFTNISVVPGLEGNLGRLLMETYKIKTMHELSALPLNSLVANFPAHAQWIYDRTRGIDTDLVKESNVYASVKVSKSFLTPLNSVENVQNWLNDLCKEIVKRLVEDEFVNSQMFCLMDIDCVCDFQHFIKSFDIVSYNVSRIYESAWSWLRSLNKSTKSDVWWEILCFTSTVRSPSISSLSLTANHLRDSNDMTAKNFNSWMHVKAESLLAGSYSKVGFHEEFSNITNNSSKEVIEVLPHSYKMQEFFPESLDRIPDNELLQYYNINVEKGSNSTKNSAVPRKNAASKKGRKCNPSSEAGLKKISEFFHKIT</sequence>
<dbReference type="SUPFAM" id="SSF100879">
    <property type="entry name" value="Lesion bypass DNA polymerase (Y-family), little finger domain"/>
    <property type="match status" value="1"/>
</dbReference>